<keyword evidence="2" id="KW-0472">Membrane</keyword>
<reference evidence="4" key="1">
    <citation type="submission" date="2022-11" db="EMBL/GenBank/DDBJ databases">
        <authorList>
            <person name="Somphong A."/>
            <person name="Phongsopitanun W."/>
        </authorList>
    </citation>
    <scope>NUCLEOTIDE SEQUENCE</scope>
    <source>
        <strain evidence="4">Pm04-4</strain>
    </source>
</reference>
<keyword evidence="2" id="KW-0812">Transmembrane</keyword>
<feature type="domain" description="DUF4082" evidence="3">
    <location>
        <begin position="75"/>
        <end position="211"/>
    </location>
</feature>
<feature type="region of interest" description="Disordered" evidence="1">
    <location>
        <begin position="221"/>
        <end position="271"/>
    </location>
</feature>
<keyword evidence="5" id="KW-1185">Reference proteome</keyword>
<keyword evidence="2" id="KW-1133">Transmembrane helix</keyword>
<evidence type="ECO:0000313" key="4">
    <source>
        <dbReference type="EMBL" id="MCY1138196.1"/>
    </source>
</evidence>
<feature type="compositionally biased region" description="Low complexity" evidence="1">
    <location>
        <begin position="226"/>
        <end position="235"/>
    </location>
</feature>
<organism evidence="4 5">
    <name type="scientific">Paractinoplanes pyxinae</name>
    <dbReference type="NCBI Taxonomy" id="2997416"/>
    <lineage>
        <taxon>Bacteria</taxon>
        <taxon>Bacillati</taxon>
        <taxon>Actinomycetota</taxon>
        <taxon>Actinomycetes</taxon>
        <taxon>Micromonosporales</taxon>
        <taxon>Micromonosporaceae</taxon>
        <taxon>Paractinoplanes</taxon>
    </lineage>
</organism>
<comment type="caution">
    <text evidence="4">The sequence shown here is derived from an EMBL/GenBank/DDBJ whole genome shotgun (WGS) entry which is preliminary data.</text>
</comment>
<evidence type="ECO:0000256" key="1">
    <source>
        <dbReference type="SAM" id="MobiDB-lite"/>
    </source>
</evidence>
<dbReference type="RefSeq" id="WP_267562173.1">
    <property type="nucleotide sequence ID" value="NZ_JAPNTZ010000003.1"/>
</dbReference>
<protein>
    <submittedName>
        <fullName evidence="4">DUF4082 domain-containing protein</fullName>
    </submittedName>
</protein>
<dbReference type="EMBL" id="JAPNTZ010000003">
    <property type="protein sequence ID" value="MCY1138196.1"/>
    <property type="molecule type" value="Genomic_DNA"/>
</dbReference>
<feature type="compositionally biased region" description="Pro residues" evidence="1">
    <location>
        <begin position="236"/>
        <end position="248"/>
    </location>
</feature>
<gene>
    <name evidence="4" type="ORF">OWR29_09320</name>
</gene>
<feature type="region of interest" description="Disordered" evidence="1">
    <location>
        <begin position="1"/>
        <end position="36"/>
    </location>
</feature>
<dbReference type="Proteomes" id="UP001151002">
    <property type="component" value="Unassembled WGS sequence"/>
</dbReference>
<name>A0ABT4AVD7_9ACTN</name>
<evidence type="ECO:0000256" key="2">
    <source>
        <dbReference type="SAM" id="Phobius"/>
    </source>
</evidence>
<feature type="transmembrane region" description="Helical" evidence="2">
    <location>
        <begin position="39"/>
        <end position="60"/>
    </location>
</feature>
<evidence type="ECO:0000259" key="3">
    <source>
        <dbReference type="Pfam" id="PF13313"/>
    </source>
</evidence>
<sequence length="660" mass="70393">MRNSQESAEEIRSRSGHRGHRGHRGHPGRHVRGGRRGRLLFTTGAALMLAAATVVTANAVTTQPETYSFFTGTDVSKVATDPDTVPVELGLKFRSSRAGTLTAVRFLKASGDRGAHRVTVWSGSGRRLAGATSAGESPAGWQQVALAQPLRIDPGRDYTVSFQTTRYRASENYFAGRTAKAGPISTVGAGVFAYGPTRHPTSSWKASNYWVDVVFQPGGSAPPTAPATTTRAPSSSPAPSPVPSPTPSVTPSSPSTPTTPPAQPVGLDLPRVPWEGGPEYYGRFAPAKAGFTDSGFFPVGVWFESVLGDEDAATDKAAGINTYVELTENSDLATVRKAGMHALTSWESGSRGDESVGWVLTDEPDMWAGPGDGQWTGKFPGQGDVCATKEPCGYDVLRRISAGLPGDTRLRYVNYGKGVMFWESDAEAAAFVNQFTSIVSNDIYWYTDPNVCGSPSEGPSAGVAREKCRRAANYGLTMDRMRELDAADGKRQPVYAFVEVGHPFGEADAPTITAEQIAGATMNSLIHEARGIIYFNHNFGGSCISQHVLRDGCGKAVRPAVTELNRRIATLAPVLNTQSYAWNFNAGLDTMLKSHEGSHFVFAMPGRDGGTGSQTLTLPPGLTGTSAEVLFENRSVPISGGKLQDTFAKESSYHIYKITP</sequence>
<accession>A0ABT4AVD7</accession>
<dbReference type="Pfam" id="PF13313">
    <property type="entry name" value="DUF4082"/>
    <property type="match status" value="1"/>
</dbReference>
<proteinExistence type="predicted"/>
<evidence type="ECO:0000313" key="5">
    <source>
        <dbReference type="Proteomes" id="UP001151002"/>
    </source>
</evidence>
<dbReference type="InterPro" id="IPR025141">
    <property type="entry name" value="DUF4082"/>
</dbReference>
<feature type="compositionally biased region" description="Basic residues" evidence="1">
    <location>
        <begin position="14"/>
        <end position="36"/>
    </location>
</feature>